<keyword evidence="3" id="KW-1185">Reference proteome</keyword>
<feature type="transmembrane region" description="Helical" evidence="1">
    <location>
        <begin position="31"/>
        <end position="53"/>
    </location>
</feature>
<gene>
    <name evidence="2" type="ORF">ACFOEI_15695</name>
</gene>
<name>A0ABV7M6L3_9GAMM</name>
<evidence type="ECO:0000256" key="1">
    <source>
        <dbReference type="SAM" id="Phobius"/>
    </source>
</evidence>
<proteinExistence type="predicted"/>
<comment type="caution">
    <text evidence="2">The sequence shown here is derived from an EMBL/GenBank/DDBJ whole genome shotgun (WGS) entry which is preliminary data.</text>
</comment>
<feature type="transmembrane region" description="Helical" evidence="1">
    <location>
        <begin position="59"/>
        <end position="77"/>
    </location>
</feature>
<protein>
    <submittedName>
        <fullName evidence="2">Uncharacterized protein</fullName>
    </submittedName>
</protein>
<dbReference type="EMBL" id="JBHRUH010000031">
    <property type="protein sequence ID" value="MFC3293499.1"/>
    <property type="molecule type" value="Genomic_DNA"/>
</dbReference>
<sequence>MLSKFPVVYSQRYYERTLISANRFLGLANPVWSGVATAMLGMTCWVASGLTLWGFLARYGLWLTGVACLLWLLLKCMTPSRRHLRKIALQEHQAEVLRVAKACGIDPTTVRVVDSEEERHELEGLLTSPHLSI</sequence>
<keyword evidence="1" id="KW-0812">Transmembrane</keyword>
<reference evidence="3" key="1">
    <citation type="journal article" date="2019" name="Int. J. Syst. Evol. Microbiol.">
        <title>The Global Catalogue of Microorganisms (GCM) 10K type strain sequencing project: providing services to taxonomists for standard genome sequencing and annotation.</title>
        <authorList>
            <consortium name="The Broad Institute Genomics Platform"/>
            <consortium name="The Broad Institute Genome Sequencing Center for Infectious Disease"/>
            <person name="Wu L."/>
            <person name="Ma J."/>
        </authorList>
    </citation>
    <scope>NUCLEOTIDE SEQUENCE [LARGE SCALE GENOMIC DNA]</scope>
    <source>
        <strain evidence="3">KCTC 12847</strain>
    </source>
</reference>
<dbReference type="RefSeq" id="WP_156817357.1">
    <property type="nucleotide sequence ID" value="NZ_BMXD01000001.1"/>
</dbReference>
<keyword evidence="1" id="KW-0472">Membrane</keyword>
<evidence type="ECO:0000313" key="3">
    <source>
        <dbReference type="Proteomes" id="UP001595640"/>
    </source>
</evidence>
<evidence type="ECO:0000313" key="2">
    <source>
        <dbReference type="EMBL" id="MFC3293499.1"/>
    </source>
</evidence>
<keyword evidence="1" id="KW-1133">Transmembrane helix</keyword>
<dbReference type="Proteomes" id="UP001595640">
    <property type="component" value="Unassembled WGS sequence"/>
</dbReference>
<accession>A0ABV7M6L3</accession>
<organism evidence="2 3">
    <name type="scientific">Modicisalibacter luteus</name>
    <dbReference type="NCBI Taxonomy" id="453962"/>
    <lineage>
        <taxon>Bacteria</taxon>
        <taxon>Pseudomonadati</taxon>
        <taxon>Pseudomonadota</taxon>
        <taxon>Gammaproteobacteria</taxon>
        <taxon>Oceanospirillales</taxon>
        <taxon>Halomonadaceae</taxon>
        <taxon>Modicisalibacter</taxon>
    </lineage>
</organism>